<protein>
    <recommendedName>
        <fullName evidence="4">Retrotransposon gag domain-containing protein</fullName>
    </recommendedName>
</protein>
<proteinExistence type="predicted"/>
<dbReference type="AlphaFoldDB" id="A0A6A6Y4W5"/>
<name>A0A6A6Y4W5_9PEZI</name>
<dbReference type="GeneID" id="54462086"/>
<evidence type="ECO:0000313" key="1">
    <source>
        <dbReference type="EMBL" id="KAF2803669.1"/>
    </source>
</evidence>
<keyword evidence="2" id="KW-1185">Reference proteome</keyword>
<evidence type="ECO:0000313" key="3">
    <source>
        <dbReference type="RefSeq" id="XP_033570633.1"/>
    </source>
</evidence>
<sequence>MNTLMTVPTFNGEPGEDLAQFLRRLRLRLTPLLRHYTDEEDRRELKLMDLIDHLGGEAKKHYENATSETENDFNLLCKSLEDWMQNKQDNGDVERAIEDFLHLSQGEKSMEEYIRYAKKIHNALHKVPEMSNAVVKEVKSEQVRDIAGAILSLQQSFNFKEAAKVLLSCDSGSIITNF</sequence>
<dbReference type="EMBL" id="MU003717">
    <property type="protein sequence ID" value="KAF2803669.1"/>
    <property type="molecule type" value="Genomic_DNA"/>
</dbReference>
<reference evidence="1 3" key="1">
    <citation type="journal article" date="2020" name="Stud. Mycol.">
        <title>101 Dothideomycetes genomes: a test case for predicting lifestyles and emergence of pathogens.</title>
        <authorList>
            <person name="Haridas S."/>
            <person name="Albert R."/>
            <person name="Binder M."/>
            <person name="Bloem J."/>
            <person name="Labutti K."/>
            <person name="Salamov A."/>
            <person name="Andreopoulos B."/>
            <person name="Baker S."/>
            <person name="Barry K."/>
            <person name="Bills G."/>
            <person name="Bluhm B."/>
            <person name="Cannon C."/>
            <person name="Castanera R."/>
            <person name="Culley D."/>
            <person name="Daum C."/>
            <person name="Ezra D."/>
            <person name="Gonzalez J."/>
            <person name="Henrissat B."/>
            <person name="Kuo A."/>
            <person name="Liang C."/>
            <person name="Lipzen A."/>
            <person name="Lutzoni F."/>
            <person name="Magnuson J."/>
            <person name="Mondo S."/>
            <person name="Nolan M."/>
            <person name="Ohm R."/>
            <person name="Pangilinan J."/>
            <person name="Park H.-J."/>
            <person name="Ramirez L."/>
            <person name="Alfaro M."/>
            <person name="Sun H."/>
            <person name="Tritt A."/>
            <person name="Yoshinaga Y."/>
            <person name="Zwiers L.-H."/>
            <person name="Turgeon B."/>
            <person name="Goodwin S."/>
            <person name="Spatafora J."/>
            <person name="Crous P."/>
            <person name="Grigoriev I."/>
        </authorList>
    </citation>
    <scope>NUCLEOTIDE SEQUENCE</scope>
    <source>
        <strain evidence="1 3">CBS 304.34</strain>
    </source>
</reference>
<organism evidence="1">
    <name type="scientific">Mytilinidion resinicola</name>
    <dbReference type="NCBI Taxonomy" id="574789"/>
    <lineage>
        <taxon>Eukaryota</taxon>
        <taxon>Fungi</taxon>
        <taxon>Dikarya</taxon>
        <taxon>Ascomycota</taxon>
        <taxon>Pezizomycotina</taxon>
        <taxon>Dothideomycetes</taxon>
        <taxon>Pleosporomycetidae</taxon>
        <taxon>Mytilinidiales</taxon>
        <taxon>Mytilinidiaceae</taxon>
        <taxon>Mytilinidion</taxon>
    </lineage>
</organism>
<evidence type="ECO:0000313" key="2">
    <source>
        <dbReference type="Proteomes" id="UP000504636"/>
    </source>
</evidence>
<gene>
    <name evidence="1 3" type="ORF">BDZ99DRAFT_468197</name>
</gene>
<reference evidence="3" key="2">
    <citation type="submission" date="2020-04" db="EMBL/GenBank/DDBJ databases">
        <authorList>
            <consortium name="NCBI Genome Project"/>
        </authorList>
    </citation>
    <scope>NUCLEOTIDE SEQUENCE</scope>
    <source>
        <strain evidence="3">CBS 304.34</strain>
    </source>
</reference>
<dbReference type="Proteomes" id="UP000504636">
    <property type="component" value="Unplaced"/>
</dbReference>
<evidence type="ECO:0008006" key="4">
    <source>
        <dbReference type="Google" id="ProtNLM"/>
    </source>
</evidence>
<dbReference type="RefSeq" id="XP_033570633.1">
    <property type="nucleotide sequence ID" value="XM_033721193.1"/>
</dbReference>
<accession>A0A6A6Y4W5</accession>
<reference evidence="3" key="3">
    <citation type="submission" date="2025-04" db="UniProtKB">
        <authorList>
            <consortium name="RefSeq"/>
        </authorList>
    </citation>
    <scope>IDENTIFICATION</scope>
    <source>
        <strain evidence="3">CBS 304.34</strain>
    </source>
</reference>